<keyword evidence="2" id="KW-1185">Reference proteome</keyword>
<dbReference type="GO" id="GO:0005975">
    <property type="term" value="P:carbohydrate metabolic process"/>
    <property type="evidence" value="ECO:0007669"/>
    <property type="project" value="InterPro"/>
</dbReference>
<reference evidence="1 2" key="1">
    <citation type="submission" date="2018-09" db="EMBL/GenBank/DDBJ databases">
        <title>Marinorhizobium profundi gen. nov., sp. nov., isolated from a deep-sea sediment sample from the New Britain Trench and proposal of Marinorhizobiaceae fam. nov. in the order Rhizobiales of the class Alphaproteobacteria.</title>
        <authorList>
            <person name="Cao J."/>
        </authorList>
    </citation>
    <scope>NUCLEOTIDE SEQUENCE [LARGE SCALE GENOMIC DNA]</scope>
    <source>
        <strain evidence="1 2">WS11</strain>
    </source>
</reference>
<protein>
    <recommendedName>
        <fullName evidence="3">Methylaspartate ammonia-lyase</fullName>
    </recommendedName>
</protein>
<dbReference type="Proteomes" id="UP000268192">
    <property type="component" value="Chromosome"/>
</dbReference>
<organism evidence="1 2">
    <name type="scientific">Georhizobium profundi</name>
    <dbReference type="NCBI Taxonomy" id="2341112"/>
    <lineage>
        <taxon>Bacteria</taxon>
        <taxon>Pseudomonadati</taxon>
        <taxon>Pseudomonadota</taxon>
        <taxon>Alphaproteobacteria</taxon>
        <taxon>Hyphomicrobiales</taxon>
        <taxon>Rhizobiaceae</taxon>
        <taxon>Georhizobium</taxon>
    </lineage>
</organism>
<dbReference type="EMBL" id="CP032509">
    <property type="protein sequence ID" value="AZN70227.1"/>
    <property type="molecule type" value="Genomic_DNA"/>
</dbReference>
<dbReference type="RefSeq" id="WP_126007196.1">
    <property type="nucleotide sequence ID" value="NZ_CP032509.1"/>
</dbReference>
<gene>
    <name evidence="1" type="ORF">D5400_02095</name>
</gene>
<dbReference type="InterPro" id="IPR008928">
    <property type="entry name" value="6-hairpin_glycosidase_sf"/>
</dbReference>
<dbReference type="SUPFAM" id="SSF48208">
    <property type="entry name" value="Six-hairpin glycosidases"/>
    <property type="match status" value="1"/>
</dbReference>
<accession>A0A3S9AZV4</accession>
<dbReference type="OrthoDB" id="1171174at2"/>
<proteinExistence type="predicted"/>
<evidence type="ECO:0000313" key="1">
    <source>
        <dbReference type="EMBL" id="AZN70227.1"/>
    </source>
</evidence>
<evidence type="ECO:0008006" key="3">
    <source>
        <dbReference type="Google" id="ProtNLM"/>
    </source>
</evidence>
<evidence type="ECO:0000313" key="2">
    <source>
        <dbReference type="Proteomes" id="UP000268192"/>
    </source>
</evidence>
<dbReference type="AlphaFoldDB" id="A0A3S9AZV4"/>
<sequence>MAPRAPLQPRSWLHSPAVRAAQAGAGLVLCAMIASPFTNSARAQEPLDAGSSMREQVACSACAALEAMMPAGEGPFFYRSFEPANAGSRLHPSLENTAFTYDNALAAMALYACDRAEKARRVVDALIVAQATDRHYSDGRLRNAYRSGPVSQAEESILLPGYWDAGANQWIEDGYQVGSATGSTAWGALAFLTAFAEENEPVFRQAAVDVMAWVNTQTRDPLGKGYFGGFFGHEPAPQLQTWKSTEHNIDVYAANRWLEDLDGGAQWAEAAESADVLLEAMWRPDTGSLHIGTLPDSDAPNLTSSGLDAQLWAPIGTDRFADRTDEIMAWTEDNHGIGEGTVSGFDFNDDRDGIWLEGTAQAALTYRLTGAAEKAEPLFATIAENFAPNGLVYATADEELTTGLSVGPASEPGDFKYYRLPHVGATAWAALAALDWNPFTGRRESAATPLEPPACLPKP</sequence>
<name>A0A3S9AZV4_9HYPH</name>
<dbReference type="KEGG" id="abaw:D5400_02095"/>